<dbReference type="Proteomes" id="UP000034746">
    <property type="component" value="Unassembled WGS sequence"/>
</dbReference>
<organism evidence="1 2">
    <name type="scientific">Candidatus Uhrbacteria bacterium GW2011_GWF2_41_16</name>
    <dbReference type="NCBI Taxonomy" id="1618997"/>
    <lineage>
        <taxon>Bacteria</taxon>
        <taxon>Candidatus Uhriibacteriota</taxon>
    </lineage>
</organism>
<dbReference type="AlphaFoldDB" id="A0A0G0YAP8"/>
<name>A0A0G0YAP8_9BACT</name>
<evidence type="ECO:0000313" key="1">
    <source>
        <dbReference type="EMBL" id="KKR97377.1"/>
    </source>
</evidence>
<evidence type="ECO:0000313" key="2">
    <source>
        <dbReference type="Proteomes" id="UP000034746"/>
    </source>
</evidence>
<protein>
    <submittedName>
        <fullName evidence="1">Uncharacterized protein</fullName>
    </submittedName>
</protein>
<comment type="caution">
    <text evidence="1">The sequence shown here is derived from an EMBL/GenBank/DDBJ whole genome shotgun (WGS) entry which is preliminary data.</text>
</comment>
<dbReference type="EMBL" id="LCAU01000017">
    <property type="protein sequence ID" value="KKR97377.1"/>
    <property type="molecule type" value="Genomic_DNA"/>
</dbReference>
<proteinExistence type="predicted"/>
<dbReference type="InterPro" id="IPR025737">
    <property type="entry name" value="FApF"/>
</dbReference>
<reference evidence="1 2" key="1">
    <citation type="journal article" date="2015" name="Nature">
        <title>rRNA introns, odd ribosomes, and small enigmatic genomes across a large radiation of phyla.</title>
        <authorList>
            <person name="Brown C.T."/>
            <person name="Hug L.A."/>
            <person name="Thomas B.C."/>
            <person name="Sharon I."/>
            <person name="Castelle C.J."/>
            <person name="Singh A."/>
            <person name="Wilkins M.J."/>
            <person name="Williams K.H."/>
            <person name="Banfield J.F."/>
        </authorList>
    </citation>
    <scope>NUCLEOTIDE SEQUENCE [LARGE SCALE GENOMIC DNA]</scope>
</reference>
<sequence>MYFVYLVCFYVLINVLFPTFTLANEVSEKRPNLTLSNFFSEGWKFTDWEEPAQEPDQAPRFKLLKIPAPVFEREVRMNYSFTNNGDDGKLDEHEWEIEFEMPLNRRFLIEVEPKVLSVSPDKGDDHSGLGDTSFTISVMLHETRNTTMLFRLDTRFPTGDDDRELGSGKTTIRPGLALWKDLGKRFALQSFLGIDTPVGGKTDADPDTTVNYGVALSKTITPKDKPLFGNLTLFVELNGSSDMGSSDDTNVVSILPGIRWNLGHDFWIMPGIELPVIDRHEFDNRIWLSILKDF</sequence>
<gene>
    <name evidence="1" type="ORF">UU48_C0017G0013</name>
</gene>
<accession>A0A0G0YAP8</accession>
<dbReference type="Pfam" id="PF13557">
    <property type="entry name" value="Phenol_MetA_deg"/>
    <property type="match status" value="1"/>
</dbReference>